<reference evidence="5 6" key="1">
    <citation type="submission" date="2017-09" db="EMBL/GenBank/DDBJ databases">
        <authorList>
            <person name="Ehlers B."/>
            <person name="Leendertz F.H."/>
        </authorList>
    </citation>
    <scope>NUCLEOTIDE SEQUENCE [LARGE SCALE GENOMIC DNA]</scope>
    <source>
        <strain evidence="5 6">DSM 18289</strain>
    </source>
</reference>
<comment type="cofactor">
    <cofactor evidence="1">
        <name>pyridoxal 5'-phosphate</name>
        <dbReference type="ChEBI" id="CHEBI:597326"/>
    </cofactor>
</comment>
<evidence type="ECO:0000256" key="3">
    <source>
        <dbReference type="ARBA" id="ARBA00023239"/>
    </source>
</evidence>
<dbReference type="InterPro" id="IPR001926">
    <property type="entry name" value="TrpB-like_PALP"/>
</dbReference>
<dbReference type="Pfam" id="PF00291">
    <property type="entry name" value="PALP"/>
    <property type="match status" value="1"/>
</dbReference>
<dbReference type="GO" id="GO:0009097">
    <property type="term" value="P:isoleucine biosynthetic process"/>
    <property type="evidence" value="ECO:0007669"/>
    <property type="project" value="TreeGrafter"/>
</dbReference>
<sequence>MTNLPSQDDIKHAHGLIKSHIRKTPIFSIDGAAFGLDQPVDLKLEMLQHSGSFKARGAFYNLLSRDVPASGVAAASGGNHGAAVAHAAHKLGHTAKIFVPEISSPAKIKKIQHAGAEVVVQGERYADALALCESHQSNSGAIGLHAYDGFHTICGQGTLGKELEEQWGDDLPDSLIVAVGGGGLISGLASWFGQRIKIIAVEPEQSCALHQAIDKDEPVDVEVGGVAADSLGAKRIGTKGFEILQSKLHESVVVSDNAILRAQATLWHDYHLVTEAGGATAFAALQSGVYSPPKGEKVAIVLCGSNVELEKLAQSNDLL</sequence>
<dbReference type="GO" id="GO:0006565">
    <property type="term" value="P:L-serine catabolic process"/>
    <property type="evidence" value="ECO:0007669"/>
    <property type="project" value="TreeGrafter"/>
</dbReference>
<evidence type="ECO:0000313" key="5">
    <source>
        <dbReference type="EMBL" id="SNZ19744.1"/>
    </source>
</evidence>
<dbReference type="GO" id="GO:0004794">
    <property type="term" value="F:threonine deaminase activity"/>
    <property type="evidence" value="ECO:0007669"/>
    <property type="project" value="TreeGrafter"/>
</dbReference>
<dbReference type="InterPro" id="IPR036052">
    <property type="entry name" value="TrpB-like_PALP_sf"/>
</dbReference>
<dbReference type="RefSeq" id="WP_097154138.1">
    <property type="nucleotide sequence ID" value="NZ_OBEL01000003.1"/>
</dbReference>
<dbReference type="Gene3D" id="3.40.50.1100">
    <property type="match status" value="2"/>
</dbReference>
<evidence type="ECO:0000313" key="6">
    <source>
        <dbReference type="Proteomes" id="UP000219439"/>
    </source>
</evidence>
<dbReference type="Proteomes" id="UP000219439">
    <property type="component" value="Unassembled WGS sequence"/>
</dbReference>
<organism evidence="5 6">
    <name type="scientific">Cohaesibacter gelatinilyticus</name>
    <dbReference type="NCBI Taxonomy" id="372072"/>
    <lineage>
        <taxon>Bacteria</taxon>
        <taxon>Pseudomonadati</taxon>
        <taxon>Pseudomonadota</taxon>
        <taxon>Alphaproteobacteria</taxon>
        <taxon>Hyphomicrobiales</taxon>
        <taxon>Cohaesibacteraceae</taxon>
    </lineage>
</organism>
<dbReference type="NCBIfam" id="NF006094">
    <property type="entry name" value="PRK08246.1"/>
    <property type="match status" value="1"/>
</dbReference>
<gene>
    <name evidence="5" type="ORF">SAMN06265368_2836</name>
</gene>
<evidence type="ECO:0000256" key="2">
    <source>
        <dbReference type="ARBA" id="ARBA00022898"/>
    </source>
</evidence>
<dbReference type="GO" id="GO:0030170">
    <property type="term" value="F:pyridoxal phosphate binding"/>
    <property type="evidence" value="ECO:0007669"/>
    <property type="project" value="InterPro"/>
</dbReference>
<dbReference type="GO" id="GO:0003941">
    <property type="term" value="F:L-serine ammonia-lyase activity"/>
    <property type="evidence" value="ECO:0007669"/>
    <property type="project" value="TreeGrafter"/>
</dbReference>
<dbReference type="EMBL" id="OBEL01000003">
    <property type="protein sequence ID" value="SNZ19744.1"/>
    <property type="molecule type" value="Genomic_DNA"/>
</dbReference>
<evidence type="ECO:0000259" key="4">
    <source>
        <dbReference type="Pfam" id="PF00291"/>
    </source>
</evidence>
<dbReference type="GO" id="GO:0006567">
    <property type="term" value="P:L-threonine catabolic process"/>
    <property type="evidence" value="ECO:0007669"/>
    <property type="project" value="TreeGrafter"/>
</dbReference>
<dbReference type="PROSITE" id="PS00165">
    <property type="entry name" value="DEHYDRATASE_SER_THR"/>
    <property type="match status" value="1"/>
</dbReference>
<name>A0A285PDD3_9HYPH</name>
<dbReference type="InterPro" id="IPR050147">
    <property type="entry name" value="Ser/Thr_Dehydratase"/>
</dbReference>
<evidence type="ECO:0000256" key="1">
    <source>
        <dbReference type="ARBA" id="ARBA00001933"/>
    </source>
</evidence>
<keyword evidence="6" id="KW-1185">Reference proteome</keyword>
<dbReference type="InterPro" id="IPR000634">
    <property type="entry name" value="Ser/Thr_deHydtase_PyrdxlP-BS"/>
</dbReference>
<dbReference type="AlphaFoldDB" id="A0A285PDD3"/>
<feature type="domain" description="Tryptophan synthase beta chain-like PALP" evidence="4">
    <location>
        <begin position="18"/>
        <end position="304"/>
    </location>
</feature>
<dbReference type="OrthoDB" id="9811476at2"/>
<proteinExistence type="predicted"/>
<dbReference type="SUPFAM" id="SSF53686">
    <property type="entry name" value="Tryptophan synthase beta subunit-like PLP-dependent enzymes"/>
    <property type="match status" value="1"/>
</dbReference>
<dbReference type="PANTHER" id="PTHR48078:SF6">
    <property type="entry name" value="L-THREONINE DEHYDRATASE CATABOLIC TDCB"/>
    <property type="match status" value="1"/>
</dbReference>
<keyword evidence="2" id="KW-0663">Pyridoxal phosphate</keyword>
<protein>
    <submittedName>
        <fullName evidence="5">L-threonine ammonia-lyase</fullName>
    </submittedName>
</protein>
<keyword evidence="3 5" id="KW-0456">Lyase</keyword>
<accession>A0A285PDD3</accession>
<dbReference type="PANTHER" id="PTHR48078">
    <property type="entry name" value="THREONINE DEHYDRATASE, MITOCHONDRIAL-RELATED"/>
    <property type="match status" value="1"/>
</dbReference>